<dbReference type="EMBL" id="JBHLWK010000012">
    <property type="protein sequence ID" value="MFC0204602.1"/>
    <property type="molecule type" value="Genomic_DNA"/>
</dbReference>
<dbReference type="PROSITE" id="PS51318">
    <property type="entry name" value="TAT"/>
    <property type="match status" value="1"/>
</dbReference>
<dbReference type="Proteomes" id="UP001589798">
    <property type="component" value="Unassembled WGS sequence"/>
</dbReference>
<protein>
    <submittedName>
        <fullName evidence="2">Molybdopterin cofactor-binding domain-containing protein</fullName>
    </submittedName>
</protein>
<dbReference type="PANTHER" id="PTHR47495">
    <property type="entry name" value="ALDEHYDE DEHYDROGENASE"/>
    <property type="match status" value="1"/>
</dbReference>
<dbReference type="InterPro" id="IPR046867">
    <property type="entry name" value="AldOxase/xan_DH_MoCoBD2"/>
</dbReference>
<proteinExistence type="predicted"/>
<dbReference type="PANTHER" id="PTHR47495:SF2">
    <property type="entry name" value="ALDEHYDE DEHYDROGENASE"/>
    <property type="match status" value="1"/>
</dbReference>
<evidence type="ECO:0000313" key="3">
    <source>
        <dbReference type="Proteomes" id="UP001589798"/>
    </source>
</evidence>
<evidence type="ECO:0000313" key="2">
    <source>
        <dbReference type="EMBL" id="MFC0204602.1"/>
    </source>
</evidence>
<dbReference type="Pfam" id="PF02738">
    <property type="entry name" value="MoCoBD_1"/>
    <property type="match status" value="1"/>
</dbReference>
<sequence length="717" mass="75456">MAQPHLSRRTALGGAFGGAFTLAFPRGVAQALAGEAPVRSAEAAAGVELQPLITVLPDGRIRIAALLAEMGQGVSTAMPLILADELDADWDRVEIVPIDSTMRIPTPHDPGMLIAASSRSIRSWFSPLREVAARGRLQLAAAAAAQWGVAPGECRTARGRVIHPDGRTSLDYGALAAAAAQVALPGPVALKSPDQFTLIGKVGGRRDVPGKVTGAAIYASDVKLPGLLHASVAQGPFGAVAIASYQRAAALADPRVRDLFVIDGTTLVALAQDTWSAMKALDAAAPVFDTGPTSAPSSAAYKAALIEALDGQGRAFAVTGEAPAPNGLTVVEADYTVAFLAHATMEPMSCTAWFHEGRLEVWAPTQAVFRALDVAAQASGLAKEAVVIHQTLLGGGFGRRSEQDFVAQAVQIAMRARAPVRLQWSRAEDTKRDYYRSAYAMRCKGAVDSAGAIADYGVTIAGPSILRTRMALFDGPKAPIDPTAQNGLVPEFYRLPATRAAWVEVRPPVPVGYWRSVAHSQNLFPAESFIDELAHAAGKDPFDFRQAHVTDPRMAAVMTKLRSLSEWDGPLPPGRARGVAVVACYESYFGQVIELSVSDGEVHVHRATSVIDCGLAVQPDNIVAQVEGGTIFGLSAALYGEIEIEDGVTQQSSFSDYRVLLLPETPQMRTHVMPSTAAPGGVGETGTPCAMPATANALFALTGKRLRSLPLHKALLG</sequence>
<feature type="domain" description="Aldehyde oxidase/xanthine dehydrogenase a/b hammerhead" evidence="1">
    <location>
        <begin position="213"/>
        <end position="292"/>
    </location>
</feature>
<dbReference type="SUPFAM" id="SSF56003">
    <property type="entry name" value="Molybdenum cofactor-binding domain"/>
    <property type="match status" value="2"/>
</dbReference>
<gene>
    <name evidence="2" type="ORF">ACFFJC_09990</name>
</gene>
<dbReference type="Gene3D" id="3.90.1170.50">
    <property type="entry name" value="Aldehyde oxidase/xanthine dehydrogenase, a/b hammerhead"/>
    <property type="match status" value="1"/>
</dbReference>
<dbReference type="SMART" id="SM01008">
    <property type="entry name" value="Ald_Xan_dh_C"/>
    <property type="match status" value="1"/>
</dbReference>
<accession>A0ABV6CV45</accession>
<dbReference type="InterPro" id="IPR008274">
    <property type="entry name" value="AldOxase/xan_DH_MoCoBD1"/>
</dbReference>
<dbReference type="InterPro" id="IPR006311">
    <property type="entry name" value="TAT_signal"/>
</dbReference>
<dbReference type="InterPro" id="IPR052516">
    <property type="entry name" value="N-heterocyclic_Hydroxylase"/>
</dbReference>
<dbReference type="InterPro" id="IPR012368">
    <property type="entry name" value="OxRdtase_Mopterin-bd_su_IorB"/>
</dbReference>
<dbReference type="RefSeq" id="WP_379487360.1">
    <property type="nucleotide sequence ID" value="NZ_JBHLWK010000012.1"/>
</dbReference>
<dbReference type="InterPro" id="IPR000674">
    <property type="entry name" value="Ald_Oxase/Xan_DH_a/b"/>
</dbReference>
<keyword evidence="3" id="KW-1185">Reference proteome</keyword>
<dbReference type="PIRSF" id="PIRSF036389">
    <property type="entry name" value="IOR_B"/>
    <property type="match status" value="1"/>
</dbReference>
<dbReference type="InterPro" id="IPR037165">
    <property type="entry name" value="AldOxase/xan_DH_Mopterin-bd_sf"/>
</dbReference>
<dbReference type="Gene3D" id="3.30.365.10">
    <property type="entry name" value="Aldehyde oxidase/xanthine dehydrogenase, molybdopterin binding domain"/>
    <property type="match status" value="4"/>
</dbReference>
<organism evidence="2 3">
    <name type="scientific">Novosphingobium soli</name>
    <dbReference type="NCBI Taxonomy" id="574956"/>
    <lineage>
        <taxon>Bacteria</taxon>
        <taxon>Pseudomonadati</taxon>
        <taxon>Pseudomonadota</taxon>
        <taxon>Alphaproteobacteria</taxon>
        <taxon>Sphingomonadales</taxon>
        <taxon>Sphingomonadaceae</taxon>
        <taxon>Novosphingobium</taxon>
    </lineage>
</organism>
<evidence type="ECO:0000259" key="1">
    <source>
        <dbReference type="SMART" id="SM01008"/>
    </source>
</evidence>
<comment type="caution">
    <text evidence="2">The sequence shown here is derived from an EMBL/GenBank/DDBJ whole genome shotgun (WGS) entry which is preliminary data.</text>
</comment>
<reference evidence="2 3" key="1">
    <citation type="submission" date="2024-09" db="EMBL/GenBank/DDBJ databases">
        <authorList>
            <person name="Sun Q."/>
            <person name="Mori K."/>
        </authorList>
    </citation>
    <scope>NUCLEOTIDE SEQUENCE [LARGE SCALE GENOMIC DNA]</scope>
    <source>
        <strain evidence="2 3">CCM 7706</strain>
    </source>
</reference>
<name>A0ABV6CV45_9SPHN</name>
<dbReference type="Pfam" id="PF20256">
    <property type="entry name" value="MoCoBD_2"/>
    <property type="match status" value="2"/>
</dbReference>